<dbReference type="AlphaFoldDB" id="A0A0C3JP30"/>
<gene>
    <name evidence="2" type="ORF">M404DRAFT_819622</name>
</gene>
<dbReference type="OrthoDB" id="442921at2759"/>
<dbReference type="CDD" id="cd01763">
    <property type="entry name" value="Ubl_SUMO_like"/>
    <property type="match status" value="1"/>
</dbReference>
<reference evidence="2 3" key="1">
    <citation type="submission" date="2014-04" db="EMBL/GenBank/DDBJ databases">
        <authorList>
            <consortium name="DOE Joint Genome Institute"/>
            <person name="Kuo A."/>
            <person name="Kohler A."/>
            <person name="Costa M.D."/>
            <person name="Nagy L.G."/>
            <person name="Floudas D."/>
            <person name="Copeland A."/>
            <person name="Barry K.W."/>
            <person name="Cichocki N."/>
            <person name="Veneault-Fourrey C."/>
            <person name="LaButti K."/>
            <person name="Lindquist E.A."/>
            <person name="Lipzen A."/>
            <person name="Lundell T."/>
            <person name="Morin E."/>
            <person name="Murat C."/>
            <person name="Sun H."/>
            <person name="Tunlid A."/>
            <person name="Henrissat B."/>
            <person name="Grigoriev I.V."/>
            <person name="Hibbett D.S."/>
            <person name="Martin F."/>
            <person name="Nordberg H.P."/>
            <person name="Cantor M.N."/>
            <person name="Hua S.X."/>
        </authorList>
    </citation>
    <scope>NUCLEOTIDE SEQUENCE [LARGE SCALE GENOMIC DNA]</scope>
    <source>
        <strain evidence="2 3">Marx 270</strain>
    </source>
</reference>
<accession>A0A0C3JP30</accession>
<keyword evidence="3" id="KW-1185">Reference proteome</keyword>
<sequence>MASENDDVKPKLDLVLNYEGTPDITVKVKQNMPFQKIFDAAEKRFGKEPGTFKFVFEGKRLNPRETPASVGMENGDMIDAMLEQLGGGAC</sequence>
<proteinExistence type="predicted"/>
<reference evidence="3" key="2">
    <citation type="submission" date="2015-01" db="EMBL/GenBank/DDBJ databases">
        <title>Evolutionary Origins and Diversification of the Mycorrhizal Mutualists.</title>
        <authorList>
            <consortium name="DOE Joint Genome Institute"/>
            <consortium name="Mycorrhizal Genomics Consortium"/>
            <person name="Kohler A."/>
            <person name="Kuo A."/>
            <person name="Nagy L.G."/>
            <person name="Floudas D."/>
            <person name="Copeland A."/>
            <person name="Barry K.W."/>
            <person name="Cichocki N."/>
            <person name="Veneault-Fourrey C."/>
            <person name="LaButti K."/>
            <person name="Lindquist E.A."/>
            <person name="Lipzen A."/>
            <person name="Lundell T."/>
            <person name="Morin E."/>
            <person name="Murat C."/>
            <person name="Riley R."/>
            <person name="Ohm R."/>
            <person name="Sun H."/>
            <person name="Tunlid A."/>
            <person name="Henrissat B."/>
            <person name="Grigoriev I.V."/>
            <person name="Hibbett D.S."/>
            <person name="Martin F."/>
        </authorList>
    </citation>
    <scope>NUCLEOTIDE SEQUENCE [LARGE SCALE GENOMIC DNA]</scope>
    <source>
        <strain evidence="3">Marx 270</strain>
    </source>
</reference>
<dbReference type="Gene3D" id="3.10.20.90">
    <property type="entry name" value="Phosphatidylinositol 3-kinase Catalytic Subunit, Chain A, domain 1"/>
    <property type="match status" value="1"/>
</dbReference>
<name>A0A0C3JP30_PISTI</name>
<feature type="domain" description="Ubiquitin-like" evidence="1">
    <location>
        <begin position="12"/>
        <end position="87"/>
    </location>
</feature>
<dbReference type="STRING" id="870435.A0A0C3JP30"/>
<dbReference type="SUPFAM" id="SSF54236">
    <property type="entry name" value="Ubiquitin-like"/>
    <property type="match status" value="1"/>
</dbReference>
<dbReference type="PROSITE" id="PS50053">
    <property type="entry name" value="UBIQUITIN_2"/>
    <property type="match status" value="1"/>
</dbReference>
<protein>
    <recommendedName>
        <fullName evidence="1">Ubiquitin-like domain-containing protein</fullName>
    </recommendedName>
</protein>
<dbReference type="InterPro" id="IPR000626">
    <property type="entry name" value="Ubiquitin-like_dom"/>
</dbReference>
<dbReference type="PANTHER" id="PTHR10562">
    <property type="entry name" value="SMALL UBIQUITIN-RELATED MODIFIER"/>
    <property type="match status" value="1"/>
</dbReference>
<evidence type="ECO:0000259" key="1">
    <source>
        <dbReference type="PROSITE" id="PS50053"/>
    </source>
</evidence>
<evidence type="ECO:0000313" key="2">
    <source>
        <dbReference type="EMBL" id="KIN99246.1"/>
    </source>
</evidence>
<organism evidence="2 3">
    <name type="scientific">Pisolithus tinctorius Marx 270</name>
    <dbReference type="NCBI Taxonomy" id="870435"/>
    <lineage>
        <taxon>Eukaryota</taxon>
        <taxon>Fungi</taxon>
        <taxon>Dikarya</taxon>
        <taxon>Basidiomycota</taxon>
        <taxon>Agaricomycotina</taxon>
        <taxon>Agaricomycetes</taxon>
        <taxon>Agaricomycetidae</taxon>
        <taxon>Boletales</taxon>
        <taxon>Sclerodermatineae</taxon>
        <taxon>Pisolithaceae</taxon>
        <taxon>Pisolithus</taxon>
    </lineage>
</organism>
<dbReference type="HOGENOM" id="CLU_148322_4_4_1"/>
<dbReference type="InterPro" id="IPR022617">
    <property type="entry name" value="Rad60/SUMO-like_dom"/>
</dbReference>
<dbReference type="InParanoid" id="A0A0C3JP30"/>
<dbReference type="InterPro" id="IPR029071">
    <property type="entry name" value="Ubiquitin-like_domsf"/>
</dbReference>
<dbReference type="EMBL" id="KN832007">
    <property type="protein sequence ID" value="KIN99246.1"/>
    <property type="molecule type" value="Genomic_DNA"/>
</dbReference>
<evidence type="ECO:0000313" key="3">
    <source>
        <dbReference type="Proteomes" id="UP000054217"/>
    </source>
</evidence>
<dbReference type="Proteomes" id="UP000054217">
    <property type="component" value="Unassembled WGS sequence"/>
</dbReference>
<dbReference type="Pfam" id="PF11976">
    <property type="entry name" value="Rad60-SLD"/>
    <property type="match status" value="1"/>
</dbReference>